<comment type="caution">
    <text evidence="3">The sequence shown here is derived from an EMBL/GenBank/DDBJ whole genome shotgun (WGS) entry which is preliminary data.</text>
</comment>
<keyword evidence="1" id="KW-1133">Transmembrane helix</keyword>
<keyword evidence="1" id="KW-0812">Transmembrane</keyword>
<feature type="transmembrane region" description="Helical" evidence="1">
    <location>
        <begin position="339"/>
        <end position="368"/>
    </location>
</feature>
<dbReference type="NCBIfam" id="TIGR02675">
    <property type="entry name" value="tape_meas_nterm"/>
    <property type="match status" value="1"/>
</dbReference>
<proteinExistence type="predicted"/>
<evidence type="ECO:0000313" key="3">
    <source>
        <dbReference type="EMBL" id="MDQ1183585.1"/>
    </source>
</evidence>
<dbReference type="InterPro" id="IPR013491">
    <property type="entry name" value="Tape_meas_N"/>
</dbReference>
<protein>
    <submittedName>
        <fullName evidence="3">Tape measure domain-containing protein</fullName>
    </submittedName>
</protein>
<evidence type="ECO:0000259" key="2">
    <source>
        <dbReference type="Pfam" id="PF20155"/>
    </source>
</evidence>
<organism evidence="3 4">
    <name type="scientific">Agrobacterium larrymoorei</name>
    <dbReference type="NCBI Taxonomy" id="160699"/>
    <lineage>
        <taxon>Bacteria</taxon>
        <taxon>Pseudomonadati</taxon>
        <taxon>Pseudomonadota</taxon>
        <taxon>Alphaproteobacteria</taxon>
        <taxon>Hyphomicrobiales</taxon>
        <taxon>Rhizobiaceae</taxon>
        <taxon>Rhizobium/Agrobacterium group</taxon>
        <taxon>Agrobacterium</taxon>
    </lineage>
</organism>
<sequence>MAVDIDELRAVMRMELNPFMRDLQKVHGVTARTAKLVESTWLSTNRRLDNIGRNMAASIATPLLAIGGALSVDSVAHYADAWTAAKNSLAVAGVVGETQVGVLDQLYEAAQKNAAPLTAMADLFGKAAQASDNLGASQADLLKFSDGVGTALRVAGSSASQASGSLTQLGQLLGQARVQAEEFNSINEGARPILMAVAAGLDEAGGSVSKLKELVNDGKVSGQQFFQAFLKGLPSIEKMAANATQTIEQGMVKVNNAFTKFIGQSDESLGASARLVAGLNALADNFDQVADVTLKVASIIAGALVGRTIAGMIASLGLATAATFRFIAALRAAGTMAGLATAMGGLTAAAGPIGAVIGVAAVGALALFASSSDEAGEGARRFSERLAKMGDDAEAAAERTEAATGRINQVLVNGLTQEVSYAASEITAATDAVIDLFDHLFANVDKDTISADQLRQLEDLRDGLKNGSIAAEDAKQALFALANSNPNFQAVANAFAPLLDTLAKVVSKAQEARHALAVANGQTMSEQQQAGYKQYAASRMQGEEMLRLGKAYSEEAKRQNELSKEQLATEKEIASIKKDLAEKGGFLPDDQIKALAAQNVAAAEGRSKSGGRSKGVKQTADSRFDADIQAIRDRTAALIEEQRIVGLSYQEQEKRRMALDLGQTALADLREEARRKGQTDLESIQLSAEQRAKIDEASDAYARQAEILRRVTEEQERADDAAREFYDGFKSSVIDAITGAKSLGDALKSLAKQFGSMLLSRGFDSLFQPSKGGTGGGLFGGLFSAIGSIFRATGGPVVKGQPYVVGEHRPEVFVPDSNGRIMPRVPTMPNLPSMAQMGGGGSIAIDARTTIQASGNADTDAKLMQYARERDAALPAQVLKIVKDAQKRRQI</sequence>
<dbReference type="EMBL" id="JAUTBL010000001">
    <property type="protein sequence ID" value="MDQ1183585.1"/>
    <property type="molecule type" value="Genomic_DNA"/>
</dbReference>
<reference evidence="3 4" key="1">
    <citation type="submission" date="2023-07" db="EMBL/GenBank/DDBJ databases">
        <title>Functional and genomic diversity of the sorghum phyllosphere microbiome.</title>
        <authorList>
            <person name="Shade A."/>
        </authorList>
    </citation>
    <scope>NUCLEOTIDE SEQUENCE [LARGE SCALE GENOMIC DNA]</scope>
    <source>
        <strain evidence="3 4">SORGH_AS_1126</strain>
    </source>
</reference>
<name>A0ABU0UF66_9HYPH</name>
<dbReference type="Pfam" id="PF20155">
    <property type="entry name" value="TMP_3"/>
    <property type="match status" value="1"/>
</dbReference>
<dbReference type="Proteomes" id="UP001224781">
    <property type="component" value="Unassembled WGS sequence"/>
</dbReference>
<feature type="domain" description="Tape measure protein N-terminal" evidence="2">
    <location>
        <begin position="74"/>
        <end position="267"/>
    </location>
</feature>
<evidence type="ECO:0000313" key="4">
    <source>
        <dbReference type="Proteomes" id="UP001224781"/>
    </source>
</evidence>
<feature type="transmembrane region" description="Helical" evidence="1">
    <location>
        <begin position="304"/>
        <end position="327"/>
    </location>
</feature>
<accession>A0ABU0UF66</accession>
<dbReference type="RefSeq" id="WP_306928580.1">
    <property type="nucleotide sequence ID" value="NZ_JAUTBL010000001.1"/>
</dbReference>
<evidence type="ECO:0000256" key="1">
    <source>
        <dbReference type="SAM" id="Phobius"/>
    </source>
</evidence>
<keyword evidence="4" id="KW-1185">Reference proteome</keyword>
<keyword evidence="1" id="KW-0472">Membrane</keyword>
<gene>
    <name evidence="3" type="ORF">QE408_000707</name>
</gene>